<proteinExistence type="predicted"/>
<dbReference type="Pfam" id="PF20710">
    <property type="entry name" value="DUF6824"/>
    <property type="match status" value="1"/>
</dbReference>
<comment type="caution">
    <text evidence="3">The sequence shown here is derived from an EMBL/GenBank/DDBJ whole genome shotgun (WGS) entry which is preliminary data.</text>
</comment>
<evidence type="ECO:0000256" key="1">
    <source>
        <dbReference type="SAM" id="MobiDB-lite"/>
    </source>
</evidence>
<gene>
    <name evidence="3" type="ORF">IV203_019453</name>
</gene>
<name>A0A9K3LYI2_9STRA</name>
<reference evidence="3" key="1">
    <citation type="journal article" date="2021" name="Sci. Rep.">
        <title>Diploid genomic architecture of Nitzschia inconspicua, an elite biomass production diatom.</title>
        <authorList>
            <person name="Oliver A."/>
            <person name="Podell S."/>
            <person name="Pinowska A."/>
            <person name="Traller J.C."/>
            <person name="Smith S.R."/>
            <person name="McClure R."/>
            <person name="Beliaev A."/>
            <person name="Bohutskyi P."/>
            <person name="Hill E.A."/>
            <person name="Rabines A."/>
            <person name="Zheng H."/>
            <person name="Allen L.Z."/>
            <person name="Kuo A."/>
            <person name="Grigoriev I.V."/>
            <person name="Allen A.E."/>
            <person name="Hazlebeck D."/>
            <person name="Allen E.E."/>
        </authorList>
    </citation>
    <scope>NUCLEOTIDE SEQUENCE</scope>
    <source>
        <strain evidence="3">Hildebrandi</strain>
    </source>
</reference>
<dbReference type="Proteomes" id="UP000693970">
    <property type="component" value="Unassembled WGS sequence"/>
</dbReference>
<sequence>MTSPKQCSSRKKDNESDEDEDGDSRSGSDNDNDEKKPSARDFRKGDNKTHVVEPSDPDLHVICSENTAVSGAKKQSSESSRIIPSSSRTPRDILCGRGMPFQSYPGNIAMHEVVNQHKDEYIASRRSDKPRVIKNIILQLKDSGARFLKPYGEFQSNESDRWVEVDDQYVYDKISHVMRHRQRAARGAIAAAASRQPDVKEAPSSSTSFAVPAVALLQERSPSSSISTGLQDLRNAFSCGNIGGISLDSTVLGQLHNSILAQILQDRTFARPNTSPGVADQQAMLQALIQSERASLLSELGLTSQPVSLLRGQNHPFGNQQLLPSALGLQQQRQHQVQQQALIEEALVAHLQQQQLQREIQNQRLFTAAAGLQSATSGQQPQNSTMLEALMAEELRRQLLMRLAQNQGLQPPSESKNK</sequence>
<reference evidence="3" key="2">
    <citation type="submission" date="2021-04" db="EMBL/GenBank/DDBJ databases">
        <authorList>
            <person name="Podell S."/>
        </authorList>
    </citation>
    <scope>NUCLEOTIDE SEQUENCE</scope>
    <source>
        <strain evidence="3">Hildebrandi</strain>
    </source>
</reference>
<evidence type="ECO:0000313" key="3">
    <source>
        <dbReference type="EMBL" id="KAG7370883.1"/>
    </source>
</evidence>
<keyword evidence="4" id="KW-1185">Reference proteome</keyword>
<evidence type="ECO:0000259" key="2">
    <source>
        <dbReference type="Pfam" id="PF20710"/>
    </source>
</evidence>
<feature type="compositionally biased region" description="Low complexity" evidence="1">
    <location>
        <begin position="77"/>
        <end position="88"/>
    </location>
</feature>
<organism evidence="3 4">
    <name type="scientific">Nitzschia inconspicua</name>
    <dbReference type="NCBI Taxonomy" id="303405"/>
    <lineage>
        <taxon>Eukaryota</taxon>
        <taxon>Sar</taxon>
        <taxon>Stramenopiles</taxon>
        <taxon>Ochrophyta</taxon>
        <taxon>Bacillariophyta</taxon>
        <taxon>Bacillariophyceae</taxon>
        <taxon>Bacillariophycidae</taxon>
        <taxon>Bacillariales</taxon>
        <taxon>Bacillariaceae</taxon>
        <taxon>Nitzschia</taxon>
    </lineage>
</organism>
<protein>
    <recommendedName>
        <fullName evidence="2">DUF6824 domain-containing protein</fullName>
    </recommendedName>
</protein>
<feature type="domain" description="DUF6824" evidence="2">
    <location>
        <begin position="92"/>
        <end position="179"/>
    </location>
</feature>
<evidence type="ECO:0000313" key="4">
    <source>
        <dbReference type="Proteomes" id="UP000693970"/>
    </source>
</evidence>
<feature type="region of interest" description="Disordered" evidence="1">
    <location>
        <begin position="1"/>
        <end position="90"/>
    </location>
</feature>
<dbReference type="InterPro" id="IPR049227">
    <property type="entry name" value="DUF6824"/>
</dbReference>
<dbReference type="EMBL" id="JAGRRH010000004">
    <property type="protein sequence ID" value="KAG7370883.1"/>
    <property type="molecule type" value="Genomic_DNA"/>
</dbReference>
<dbReference type="AlphaFoldDB" id="A0A9K3LYI2"/>
<feature type="compositionally biased region" description="Basic and acidic residues" evidence="1">
    <location>
        <begin position="23"/>
        <end position="59"/>
    </location>
</feature>
<dbReference type="OrthoDB" id="47030at2759"/>
<accession>A0A9K3LYI2</accession>